<comment type="caution">
    <text evidence="1">The sequence shown here is derived from an EMBL/GenBank/DDBJ whole genome shotgun (WGS) entry which is preliminary data.</text>
</comment>
<sequence>MDRTWIEENARPLGDTDDIVMAAREASVIGIGETTREAAEIDRQRNVLFQRLVLEAGYRILVVPDDAGVAGRMDDFAGGRRNDVRDVVKSAWKPNQSRSVEDLLVWIRAFNDGRPEDPVRVKGNRPATAEPRHYDEVLDFARDSDPVVAGRLEELYGVIRTAHDTAEHLQIHHGTHPGRPFADRAREAVELLEALPTPSGRNPVLDTAGLILAYHETSVAASFDFHELSRSVAERVIGYREQSGEKIVYLDGVALTGVMTAMETAVKPDAYFRSAGSRLRECFGGGYLSVLMAFGHGTIRGGMRIPVPPADYAERGLLDAGTDGLALDLRFAPDGGWADRTAKVRIIAGVYDPAEDAAHRVEVRSLKETADFLTFVPEISETEFVR</sequence>
<evidence type="ECO:0000313" key="1">
    <source>
        <dbReference type="EMBL" id="MFC4337108.1"/>
    </source>
</evidence>
<dbReference type="SUPFAM" id="SSF159501">
    <property type="entry name" value="EreA/ChaN-like"/>
    <property type="match status" value="1"/>
</dbReference>
<dbReference type="EMBL" id="JBHSDK010000028">
    <property type="protein sequence ID" value="MFC4337108.1"/>
    <property type="molecule type" value="Genomic_DNA"/>
</dbReference>
<protein>
    <submittedName>
        <fullName evidence="1">Erythromycin esterase family protein</fullName>
    </submittedName>
</protein>
<organism evidence="1 2">
    <name type="scientific">Salininema proteolyticum</name>
    <dbReference type="NCBI Taxonomy" id="1607685"/>
    <lineage>
        <taxon>Bacteria</taxon>
        <taxon>Bacillati</taxon>
        <taxon>Actinomycetota</taxon>
        <taxon>Actinomycetes</taxon>
        <taxon>Glycomycetales</taxon>
        <taxon>Glycomycetaceae</taxon>
        <taxon>Salininema</taxon>
    </lineage>
</organism>
<accession>A0ABV8U1Z4</accession>
<dbReference type="InterPro" id="IPR052036">
    <property type="entry name" value="Hydrolase/PRTase-associated"/>
</dbReference>
<dbReference type="Proteomes" id="UP001595823">
    <property type="component" value="Unassembled WGS sequence"/>
</dbReference>
<dbReference type="Gene3D" id="3.40.1660.10">
    <property type="entry name" value="EreA-like (biosynthetic domain)"/>
    <property type="match status" value="1"/>
</dbReference>
<keyword evidence="2" id="KW-1185">Reference proteome</keyword>
<dbReference type="Gene3D" id="1.20.1440.30">
    <property type="entry name" value="Biosynthetic Protein domain"/>
    <property type="match status" value="1"/>
</dbReference>
<proteinExistence type="predicted"/>
<dbReference type="RefSeq" id="WP_380623720.1">
    <property type="nucleotide sequence ID" value="NZ_JBHSDK010000028.1"/>
</dbReference>
<dbReference type="InterPro" id="IPR007815">
    <property type="entry name" value="Emycin_Estase"/>
</dbReference>
<dbReference type="Pfam" id="PF05139">
    <property type="entry name" value="Erythro_esteras"/>
    <property type="match status" value="1"/>
</dbReference>
<dbReference type="PANTHER" id="PTHR31299">
    <property type="entry name" value="ESTERASE, PUTATIVE (AFU_ORTHOLOGUE AFUA_1G05850)-RELATED"/>
    <property type="match status" value="1"/>
</dbReference>
<gene>
    <name evidence="1" type="ORF">ACFPET_18045</name>
</gene>
<evidence type="ECO:0000313" key="2">
    <source>
        <dbReference type="Proteomes" id="UP001595823"/>
    </source>
</evidence>
<dbReference type="Gene3D" id="3.30.1870.10">
    <property type="entry name" value="EreA-like, domain 2"/>
    <property type="match status" value="1"/>
</dbReference>
<name>A0ABV8U1Z4_9ACTN</name>
<reference evidence="2" key="1">
    <citation type="journal article" date="2019" name="Int. J. Syst. Evol. Microbiol.">
        <title>The Global Catalogue of Microorganisms (GCM) 10K type strain sequencing project: providing services to taxonomists for standard genome sequencing and annotation.</title>
        <authorList>
            <consortium name="The Broad Institute Genomics Platform"/>
            <consortium name="The Broad Institute Genome Sequencing Center for Infectious Disease"/>
            <person name="Wu L."/>
            <person name="Ma J."/>
        </authorList>
    </citation>
    <scope>NUCLEOTIDE SEQUENCE [LARGE SCALE GENOMIC DNA]</scope>
    <source>
        <strain evidence="2">IBRC-M 10908</strain>
    </source>
</reference>
<dbReference type="PANTHER" id="PTHR31299:SF0">
    <property type="entry name" value="ESTERASE, PUTATIVE (AFU_ORTHOLOGUE AFUA_1G05850)-RELATED"/>
    <property type="match status" value="1"/>
</dbReference>